<dbReference type="RefSeq" id="WP_058754579.1">
    <property type="nucleotide sequence ID" value="NZ_LDTB01000008.1"/>
</dbReference>
<dbReference type="AlphaFoldDB" id="A0A147I8E0"/>
<feature type="domain" description="N-acetyltransferase" evidence="1">
    <location>
        <begin position="7"/>
        <end position="92"/>
    </location>
</feature>
<dbReference type="InterPro" id="IPR016181">
    <property type="entry name" value="Acyl_CoA_acyltransferase"/>
</dbReference>
<comment type="caution">
    <text evidence="2">The sequence shown here is derived from an EMBL/GenBank/DDBJ whole genome shotgun (WGS) entry which is preliminary data.</text>
</comment>
<dbReference type="PANTHER" id="PTHR31435">
    <property type="entry name" value="PROTEIN NATD1"/>
    <property type="match status" value="1"/>
</dbReference>
<dbReference type="Pfam" id="PF14542">
    <property type="entry name" value="Acetyltransf_CG"/>
    <property type="match status" value="1"/>
</dbReference>
<gene>
    <name evidence="2" type="ORF">NS334_03525</name>
</gene>
<evidence type="ECO:0000313" key="3">
    <source>
        <dbReference type="Proteomes" id="UP000074310"/>
    </source>
</evidence>
<evidence type="ECO:0000259" key="1">
    <source>
        <dbReference type="PROSITE" id="PS51729"/>
    </source>
</evidence>
<dbReference type="PATRIC" id="fig|869719.3.peg.3421"/>
<protein>
    <submittedName>
        <fullName evidence="2">Acetyltransferase</fullName>
    </submittedName>
</protein>
<proteinExistence type="predicted"/>
<dbReference type="Proteomes" id="UP000074310">
    <property type="component" value="Unassembled WGS sequence"/>
</dbReference>
<dbReference type="OrthoDB" id="9800945at2"/>
<organism evidence="2 3">
    <name type="scientific">Sphingomonas endophytica</name>
    <dbReference type="NCBI Taxonomy" id="869719"/>
    <lineage>
        <taxon>Bacteria</taxon>
        <taxon>Pseudomonadati</taxon>
        <taxon>Pseudomonadota</taxon>
        <taxon>Alphaproteobacteria</taxon>
        <taxon>Sphingomonadales</taxon>
        <taxon>Sphingomonadaceae</taxon>
        <taxon>Sphingomonas</taxon>
    </lineage>
</organism>
<dbReference type="InterPro" id="IPR045057">
    <property type="entry name" value="Gcn5-rel_NAT"/>
</dbReference>
<evidence type="ECO:0000313" key="2">
    <source>
        <dbReference type="EMBL" id="KTT75331.1"/>
    </source>
</evidence>
<dbReference type="PROSITE" id="PS51729">
    <property type="entry name" value="GNAT_YJDJ"/>
    <property type="match status" value="1"/>
</dbReference>
<dbReference type="PANTHER" id="PTHR31435:SF10">
    <property type="entry name" value="BSR4717 PROTEIN"/>
    <property type="match status" value="1"/>
</dbReference>
<sequence>MSVGRVEDQRSEQEFVLTVDGHRAVAAYQLEGDTIVFTHTVVPPEIEGRGVGTTLIRGALYLVRDRGLKVIPQCPFVRAYIDKHPEARDLLA</sequence>
<dbReference type="SUPFAM" id="SSF55729">
    <property type="entry name" value="Acyl-CoA N-acyltransferases (Nat)"/>
    <property type="match status" value="1"/>
</dbReference>
<reference evidence="2 3" key="1">
    <citation type="journal article" date="2016" name="Front. Microbiol.">
        <title>Genomic Resource of Rice Seed Associated Bacteria.</title>
        <authorList>
            <person name="Midha S."/>
            <person name="Bansal K."/>
            <person name="Sharma S."/>
            <person name="Kumar N."/>
            <person name="Patil P.P."/>
            <person name="Chaudhry V."/>
            <person name="Patil P.B."/>
        </authorList>
    </citation>
    <scope>NUCLEOTIDE SEQUENCE [LARGE SCALE GENOMIC DNA]</scope>
    <source>
        <strain evidence="2 3">NS334</strain>
    </source>
</reference>
<dbReference type="InterPro" id="IPR031165">
    <property type="entry name" value="GNAT_YJDJ"/>
</dbReference>
<keyword evidence="2" id="KW-0808">Transferase</keyword>
<dbReference type="GO" id="GO:0016740">
    <property type="term" value="F:transferase activity"/>
    <property type="evidence" value="ECO:0007669"/>
    <property type="project" value="UniProtKB-KW"/>
</dbReference>
<name>A0A147I8E0_9SPHN</name>
<accession>A0A147I8E0</accession>
<keyword evidence="3" id="KW-1185">Reference proteome</keyword>
<dbReference type="Gene3D" id="3.40.630.30">
    <property type="match status" value="1"/>
</dbReference>
<dbReference type="EMBL" id="LDTB01000008">
    <property type="protein sequence ID" value="KTT75331.1"/>
    <property type="molecule type" value="Genomic_DNA"/>
</dbReference>